<dbReference type="SUPFAM" id="SSF51735">
    <property type="entry name" value="NAD(P)-binding Rossmann-fold domains"/>
    <property type="match status" value="1"/>
</dbReference>
<dbReference type="Proteomes" id="UP001139104">
    <property type="component" value="Unassembled WGS sequence"/>
</dbReference>
<dbReference type="PRINTS" id="PR00072">
    <property type="entry name" value="MALOXRDTASE"/>
</dbReference>
<feature type="domain" description="Malic enzyme N-terminal" evidence="5">
    <location>
        <begin position="71"/>
        <end position="251"/>
    </location>
</feature>
<evidence type="ECO:0000256" key="3">
    <source>
        <dbReference type="RuleBase" id="RU003427"/>
    </source>
</evidence>
<keyword evidence="7" id="KW-1185">Reference proteome</keyword>
<sequence length="542" mass="59929">MSMNKRGVELLHDPTLNKTTAYTEAERQALGLVGLVPDVTESEDLQLQRVMQHLGHKTTDLDRYIYLTNLLDHDETLFYRTVMSDPARFLPIVYDPTIGEACLKFGHIFRGPRGMYLSITRRGHVKEVLRNWPVKDVRFICVTDGGRILGLGDLGANGMGIPIGKLQLYTACAGVPPQGLLPMYLDAGTNNEQYLQDPLYLGLRRPRPSTEELFSFVDEFVEAVQEVFPKCCIHFEDWTGRDAVHLLERYRDKYCVYNDDVQGTAGIVLAGMINAARLKGTQLKDETYLFLGAGSAGIGLANLLCSALVQQGMSLKDAQARVHMFDVNGLLESSRTDLYDFQKPYAHPHAPDKNFVSCIKDLKPTTIIGVSTIGGAFNQAVVEAVSSVNERPVILALSNPTEHAECTAEQAYTWSKGKAIYAAGVQFMPVHSNGQTLLPGQANNFYIFPAVGMAIYATEAKRVTDEMFIEAAAAVADQVPGDLLKQGLLYPLQSNILETEIKTAARVAKLVFDSGLARVDRPADMEAFIRSHVYKPEYKNLA</sequence>
<evidence type="ECO:0000313" key="6">
    <source>
        <dbReference type="EMBL" id="MCI4683802.1"/>
    </source>
</evidence>
<dbReference type="CDD" id="cd05312">
    <property type="entry name" value="NAD_bind_1_malic_enz"/>
    <property type="match status" value="1"/>
</dbReference>
<dbReference type="Gene3D" id="3.40.50.10380">
    <property type="entry name" value="Malic enzyme, N-terminal domain"/>
    <property type="match status" value="1"/>
</dbReference>
<dbReference type="Pfam" id="PF03949">
    <property type="entry name" value="Malic_M"/>
    <property type="match status" value="1"/>
</dbReference>
<dbReference type="InterPro" id="IPR036291">
    <property type="entry name" value="NAD(P)-bd_dom_sf"/>
</dbReference>
<protein>
    <submittedName>
        <fullName evidence="6">NAD-dependent malic enzyme</fullName>
    </submittedName>
</protein>
<dbReference type="InterPro" id="IPR001891">
    <property type="entry name" value="Malic_OxRdtase"/>
</dbReference>
<proteinExistence type="inferred from homology"/>
<keyword evidence="3" id="KW-0479">Metal-binding</keyword>
<dbReference type="PANTHER" id="PTHR23406">
    <property type="entry name" value="MALIC ENZYME-RELATED"/>
    <property type="match status" value="1"/>
</dbReference>
<comment type="caution">
    <text evidence="6">The sequence shown here is derived from an EMBL/GenBank/DDBJ whole genome shotgun (WGS) entry which is preliminary data.</text>
</comment>
<dbReference type="InterPro" id="IPR012302">
    <property type="entry name" value="Malic_NAD-bd"/>
</dbReference>
<evidence type="ECO:0000259" key="4">
    <source>
        <dbReference type="SMART" id="SM00919"/>
    </source>
</evidence>
<dbReference type="PANTHER" id="PTHR23406:SF90">
    <property type="entry name" value="MALIC ENZYME-RELATED"/>
    <property type="match status" value="1"/>
</dbReference>
<gene>
    <name evidence="6" type="ORF">K2U94_13685</name>
</gene>
<dbReference type="PIRSF" id="PIRSF000106">
    <property type="entry name" value="ME"/>
    <property type="match status" value="1"/>
</dbReference>
<dbReference type="Gene3D" id="3.40.50.720">
    <property type="entry name" value="NAD(P)-binding Rossmann-like Domain"/>
    <property type="match status" value="1"/>
</dbReference>
<comment type="similarity">
    <text evidence="1 3">Belongs to the malic enzymes family.</text>
</comment>
<feature type="domain" description="Malic enzyme NAD-binding" evidence="4">
    <location>
        <begin position="261"/>
        <end position="512"/>
    </location>
</feature>
<dbReference type="RefSeq" id="WP_243067732.1">
    <property type="nucleotide sequence ID" value="NZ_JAIVFK010000006.1"/>
</dbReference>
<dbReference type="SMART" id="SM01274">
    <property type="entry name" value="malic"/>
    <property type="match status" value="1"/>
</dbReference>
<dbReference type="InterPro" id="IPR012301">
    <property type="entry name" value="Malic_N_dom"/>
</dbReference>
<dbReference type="EMBL" id="JAIVFP010000001">
    <property type="protein sequence ID" value="MCI4683802.1"/>
    <property type="molecule type" value="Genomic_DNA"/>
</dbReference>
<evidence type="ECO:0000256" key="1">
    <source>
        <dbReference type="ARBA" id="ARBA00008785"/>
    </source>
</evidence>
<reference evidence="6" key="1">
    <citation type="journal article" date="2022" name="ISME J.">
        <title>Identification of active gaseous-alkane degraders at natural gas seeps.</title>
        <authorList>
            <person name="Farhan Ul Haque M."/>
            <person name="Hernandez M."/>
            <person name="Crombie A.T."/>
            <person name="Murrell J.C."/>
        </authorList>
    </citation>
    <scope>NUCLEOTIDE SEQUENCE</scope>
    <source>
        <strain evidence="6">PC2</strain>
    </source>
</reference>
<keyword evidence="2" id="KW-0560">Oxidoreductase</keyword>
<evidence type="ECO:0000259" key="5">
    <source>
        <dbReference type="SMART" id="SM01274"/>
    </source>
</evidence>
<evidence type="ECO:0000256" key="2">
    <source>
        <dbReference type="ARBA" id="ARBA00023002"/>
    </source>
</evidence>
<dbReference type="InterPro" id="IPR037062">
    <property type="entry name" value="Malic_N_dom_sf"/>
</dbReference>
<dbReference type="SMART" id="SM00919">
    <property type="entry name" value="Malic_M"/>
    <property type="match status" value="1"/>
</dbReference>
<organism evidence="6 7">
    <name type="scientific">Candidatus Rhodoblastus alkanivorans</name>
    <dbReference type="NCBI Taxonomy" id="2954117"/>
    <lineage>
        <taxon>Bacteria</taxon>
        <taxon>Pseudomonadati</taxon>
        <taxon>Pseudomonadota</taxon>
        <taxon>Alphaproteobacteria</taxon>
        <taxon>Hyphomicrobiales</taxon>
        <taxon>Rhodoblastaceae</taxon>
        <taxon>Rhodoblastus</taxon>
    </lineage>
</organism>
<dbReference type="Pfam" id="PF00390">
    <property type="entry name" value="malic"/>
    <property type="match status" value="1"/>
</dbReference>
<dbReference type="NCBIfam" id="NF010052">
    <property type="entry name" value="PRK13529.1"/>
    <property type="match status" value="1"/>
</dbReference>
<dbReference type="InterPro" id="IPR046346">
    <property type="entry name" value="Aminoacid_DH-like_N_sf"/>
</dbReference>
<evidence type="ECO:0000313" key="7">
    <source>
        <dbReference type="Proteomes" id="UP001139104"/>
    </source>
</evidence>
<dbReference type="SUPFAM" id="SSF53223">
    <property type="entry name" value="Aminoacid dehydrogenase-like, N-terminal domain"/>
    <property type="match status" value="1"/>
</dbReference>
<name>A0ABS9Z876_9HYPH</name>
<accession>A0ABS9Z876</accession>